<feature type="chain" id="PRO_5012410593" description="Right handed beta helix region" evidence="1">
    <location>
        <begin position="27"/>
        <end position="377"/>
    </location>
</feature>
<reference evidence="2 3" key="1">
    <citation type="submission" date="2017-01" db="EMBL/GenBank/DDBJ databases">
        <authorList>
            <person name="Mah S.A."/>
            <person name="Swanson W.J."/>
            <person name="Moy G.W."/>
            <person name="Vacquier V.D."/>
        </authorList>
    </citation>
    <scope>NUCLEOTIDE SEQUENCE [LARGE SCALE GENOMIC DNA]</scope>
    <source>
        <strain evidence="2 3">CPCC 203464</strain>
    </source>
</reference>
<dbReference type="STRING" id="1344003.SAMN05445060_0152"/>
<gene>
    <name evidence="2" type="ORF">SAMN05445060_0152</name>
</gene>
<dbReference type="InterPro" id="IPR012334">
    <property type="entry name" value="Pectin_lyas_fold"/>
</dbReference>
<name>A0A1N7CI81_9NOCA</name>
<sequence>MRNSRPWRSQLTSLLLAVVGLTTACAASTPPQATHASPLQASADATRELQTDIDAMPAGGTLKLDNRRVYLHAGVLKIRKAGVRIDGNGATVQATSTQTSSVQVLADDVSISNLKLIGPRSTTRRDGIDQQALAILGAKRTSITGTSVDGSAAAGVFIGNGSSGFSLNDVQVRNTRADGIHITGGANTGKLSQVTTVNTGDDGVAVVSYGDAPACHDIVVVSPTVRGTTGGRGVAVVGGQRIQISDVDISDTSAAGVYVATEPAYDTRSVNQVSVVGGSVTRANRNPSVVNGAVLVYSGQPGTSTESVTISDLSISQTPASAQRAVGLVVDAGTVSNVTFSRLTLTNQSVRPFVSTARPGAYRADDWTSNNRPLSVN</sequence>
<dbReference type="Gene3D" id="2.160.20.10">
    <property type="entry name" value="Single-stranded right-handed beta-helix, Pectin lyase-like"/>
    <property type="match status" value="1"/>
</dbReference>
<dbReference type="Proteomes" id="UP000186218">
    <property type="component" value="Unassembled WGS sequence"/>
</dbReference>
<evidence type="ECO:0000313" key="3">
    <source>
        <dbReference type="Proteomes" id="UP000186218"/>
    </source>
</evidence>
<dbReference type="SUPFAM" id="SSF51126">
    <property type="entry name" value="Pectin lyase-like"/>
    <property type="match status" value="1"/>
</dbReference>
<keyword evidence="3" id="KW-1185">Reference proteome</keyword>
<feature type="signal peptide" evidence="1">
    <location>
        <begin position="1"/>
        <end position="26"/>
    </location>
</feature>
<evidence type="ECO:0000313" key="2">
    <source>
        <dbReference type="EMBL" id="SIR63187.1"/>
    </source>
</evidence>
<protein>
    <recommendedName>
        <fullName evidence="4">Right handed beta helix region</fullName>
    </recommendedName>
</protein>
<dbReference type="SMART" id="SM00710">
    <property type="entry name" value="PbH1"/>
    <property type="match status" value="4"/>
</dbReference>
<organism evidence="2 3">
    <name type="scientific">Williamsia sterculiae</name>
    <dbReference type="NCBI Taxonomy" id="1344003"/>
    <lineage>
        <taxon>Bacteria</taxon>
        <taxon>Bacillati</taxon>
        <taxon>Actinomycetota</taxon>
        <taxon>Actinomycetes</taxon>
        <taxon>Mycobacteriales</taxon>
        <taxon>Nocardiaceae</taxon>
        <taxon>Williamsia</taxon>
    </lineage>
</organism>
<keyword evidence="1" id="KW-0732">Signal</keyword>
<evidence type="ECO:0000256" key="1">
    <source>
        <dbReference type="SAM" id="SignalP"/>
    </source>
</evidence>
<dbReference type="AlphaFoldDB" id="A0A1N7CI81"/>
<proteinExistence type="predicted"/>
<dbReference type="EMBL" id="FTNT01000001">
    <property type="protein sequence ID" value="SIR63187.1"/>
    <property type="molecule type" value="Genomic_DNA"/>
</dbReference>
<dbReference type="InterPro" id="IPR011050">
    <property type="entry name" value="Pectin_lyase_fold/virulence"/>
</dbReference>
<accession>A0A1N7CI81</accession>
<dbReference type="PROSITE" id="PS51257">
    <property type="entry name" value="PROKAR_LIPOPROTEIN"/>
    <property type="match status" value="1"/>
</dbReference>
<dbReference type="InterPro" id="IPR006626">
    <property type="entry name" value="PbH1"/>
</dbReference>
<evidence type="ECO:0008006" key="4">
    <source>
        <dbReference type="Google" id="ProtNLM"/>
    </source>
</evidence>